<gene>
    <name evidence="10" type="primary">murF</name>
    <name evidence="15" type="ORF">FS935_21725</name>
</gene>
<dbReference type="Gene3D" id="3.90.190.20">
    <property type="entry name" value="Mur ligase, C-terminal domain"/>
    <property type="match status" value="1"/>
</dbReference>
<evidence type="ECO:0000256" key="10">
    <source>
        <dbReference type="HAMAP-Rule" id="MF_02019"/>
    </source>
</evidence>
<dbReference type="RefSeq" id="WP_146950748.1">
    <property type="nucleotide sequence ID" value="NZ_VOQF01000023.1"/>
</dbReference>
<comment type="similarity">
    <text evidence="10">Belongs to the MurCDEF family. MurF subfamily.</text>
</comment>
<evidence type="ECO:0000259" key="12">
    <source>
        <dbReference type="Pfam" id="PF01225"/>
    </source>
</evidence>
<accession>A0A5C6VAH8</accession>
<dbReference type="PANTHER" id="PTHR43024:SF1">
    <property type="entry name" value="UDP-N-ACETYLMURAMOYL-TRIPEPTIDE--D-ALANYL-D-ALANINE LIGASE"/>
    <property type="match status" value="1"/>
</dbReference>
<feature type="domain" description="Mur ligase N-terminal catalytic" evidence="12">
    <location>
        <begin position="26"/>
        <end position="100"/>
    </location>
</feature>
<evidence type="ECO:0000313" key="16">
    <source>
        <dbReference type="Proteomes" id="UP000321363"/>
    </source>
</evidence>
<evidence type="ECO:0000256" key="9">
    <source>
        <dbReference type="ARBA" id="ARBA00023316"/>
    </source>
</evidence>
<dbReference type="InterPro" id="IPR036615">
    <property type="entry name" value="Mur_ligase_C_dom_sf"/>
</dbReference>
<dbReference type="GO" id="GO:0005737">
    <property type="term" value="C:cytoplasm"/>
    <property type="evidence" value="ECO:0007669"/>
    <property type="project" value="UniProtKB-SubCell"/>
</dbReference>
<evidence type="ECO:0000256" key="11">
    <source>
        <dbReference type="RuleBase" id="RU004136"/>
    </source>
</evidence>
<dbReference type="InterPro" id="IPR005863">
    <property type="entry name" value="UDP-N-AcMur_synth"/>
</dbReference>
<dbReference type="NCBIfam" id="TIGR01143">
    <property type="entry name" value="murF"/>
    <property type="match status" value="1"/>
</dbReference>
<dbReference type="Pfam" id="PF08245">
    <property type="entry name" value="Mur_ligase_M"/>
    <property type="match status" value="1"/>
</dbReference>
<dbReference type="Pfam" id="PF02875">
    <property type="entry name" value="Mur_ligase_C"/>
    <property type="match status" value="1"/>
</dbReference>
<sequence>MIVKTLSSVEKMVSGFGLKEEHMNITIEGVTTDSRQVEQGNLFFPLVGDVFNGHEFVDKAINNGAAAIIWNKSEKNPPEGIPVIFVEDTLLALQALANTYIDQLNTKVVGITGSNGKTTTKDMVSAVLETTFKVHKTKGNFNNHIGLPLTILSMTEDTEIAILEMGMSGRGEIELLSKLAKPDVAIITNIGEAHLLDLGSRDAIAEAKLEIATGLKDKGLLIYHGDEPLLQEKVKSVLKEKVTFGETKQNDYFATNIIQELTGTSFKVKDEDYFIPVLGKHNVSNALAAFAVAKAFDVKDASIKEGFNSIKVTGMRLELIQSKKGFSIINDAYNASPTSTKAAISLLEDLKGFDKKFVVLGDMLELGENEKEFHRQVGRSISKDGISYIVTYGKLGEEIAIGAKETHAEEIVHHFNDKQKLIQHLDTLMNKNDVVLIKASRGMKLEEVVEALS</sequence>
<dbReference type="SUPFAM" id="SSF53244">
    <property type="entry name" value="MurD-like peptide ligases, peptide-binding domain"/>
    <property type="match status" value="1"/>
</dbReference>
<evidence type="ECO:0000256" key="1">
    <source>
        <dbReference type="ARBA" id="ARBA00022490"/>
    </source>
</evidence>
<feature type="domain" description="Mur ligase C-terminal" evidence="13">
    <location>
        <begin position="315"/>
        <end position="441"/>
    </location>
</feature>
<dbReference type="Gene3D" id="3.40.1390.10">
    <property type="entry name" value="MurE/MurF, N-terminal domain"/>
    <property type="match status" value="1"/>
</dbReference>
<keyword evidence="6 10" id="KW-0133">Cell shape</keyword>
<evidence type="ECO:0000256" key="4">
    <source>
        <dbReference type="ARBA" id="ARBA00022741"/>
    </source>
</evidence>
<dbReference type="HAMAP" id="MF_02019">
    <property type="entry name" value="MurF"/>
    <property type="match status" value="1"/>
</dbReference>
<evidence type="ECO:0000259" key="14">
    <source>
        <dbReference type="Pfam" id="PF08245"/>
    </source>
</evidence>
<dbReference type="EMBL" id="VOQF01000023">
    <property type="protein sequence ID" value="TXC81860.1"/>
    <property type="molecule type" value="Genomic_DNA"/>
</dbReference>
<protein>
    <recommendedName>
        <fullName evidence="10 11">UDP-N-acetylmuramoyl-tripeptide--D-alanyl-D-alanine ligase</fullName>
        <ecNumber evidence="10 11">6.3.2.10</ecNumber>
    </recommendedName>
    <alternativeName>
        <fullName evidence="10">D-alanyl-D-alanine-adding enzyme</fullName>
    </alternativeName>
</protein>
<dbReference type="EC" id="6.3.2.10" evidence="10 11"/>
<dbReference type="InterPro" id="IPR000713">
    <property type="entry name" value="Mur_ligase_N"/>
</dbReference>
<keyword evidence="5 10" id="KW-0067">ATP-binding</keyword>
<name>A0A5C6VAH8_9BACI</name>
<dbReference type="Pfam" id="PF01225">
    <property type="entry name" value="Mur_ligase"/>
    <property type="match status" value="1"/>
</dbReference>
<reference evidence="15 16" key="1">
    <citation type="journal article" date="2005" name="Int. J. Syst. Evol. Microbiol.">
        <title>Bacillus litoralis sp. nov., isolated from a tidal flat of the Yellow Sea in Korea.</title>
        <authorList>
            <person name="Yoon J.H."/>
            <person name="Oh T.K."/>
        </authorList>
    </citation>
    <scope>NUCLEOTIDE SEQUENCE [LARGE SCALE GENOMIC DNA]</scope>
    <source>
        <strain evidence="15 16">SW-211</strain>
    </source>
</reference>
<evidence type="ECO:0000313" key="15">
    <source>
        <dbReference type="EMBL" id="TXC81860.1"/>
    </source>
</evidence>
<feature type="binding site" evidence="10">
    <location>
        <begin position="113"/>
        <end position="119"/>
    </location>
    <ligand>
        <name>ATP</name>
        <dbReference type="ChEBI" id="CHEBI:30616"/>
    </ligand>
</feature>
<comment type="subcellular location">
    <subcellularLocation>
        <location evidence="10 11">Cytoplasm</location>
    </subcellularLocation>
</comment>
<keyword evidence="7 10" id="KW-0573">Peptidoglycan synthesis</keyword>
<comment type="catalytic activity">
    <reaction evidence="10 11">
        <text>D-alanyl-D-alanine + UDP-N-acetyl-alpha-D-muramoyl-L-alanyl-gamma-D-glutamyl-meso-2,6-diaminopimelate + ATP = UDP-N-acetyl-alpha-D-muramoyl-L-alanyl-gamma-D-glutamyl-meso-2,6-diaminopimeloyl-D-alanyl-D-alanine + ADP + phosphate + H(+)</text>
        <dbReference type="Rhea" id="RHEA:28374"/>
        <dbReference type="ChEBI" id="CHEBI:15378"/>
        <dbReference type="ChEBI" id="CHEBI:30616"/>
        <dbReference type="ChEBI" id="CHEBI:43474"/>
        <dbReference type="ChEBI" id="CHEBI:57822"/>
        <dbReference type="ChEBI" id="CHEBI:61386"/>
        <dbReference type="ChEBI" id="CHEBI:83905"/>
        <dbReference type="ChEBI" id="CHEBI:456216"/>
        <dbReference type="EC" id="6.3.2.10"/>
    </reaction>
</comment>
<dbReference type="OrthoDB" id="9801978at2"/>
<keyword evidence="4 10" id="KW-0547">Nucleotide-binding</keyword>
<evidence type="ECO:0000256" key="8">
    <source>
        <dbReference type="ARBA" id="ARBA00023306"/>
    </source>
</evidence>
<evidence type="ECO:0000256" key="6">
    <source>
        <dbReference type="ARBA" id="ARBA00022960"/>
    </source>
</evidence>
<dbReference type="GO" id="GO:0047480">
    <property type="term" value="F:UDP-N-acetylmuramoyl-tripeptide-D-alanyl-D-alanine ligase activity"/>
    <property type="evidence" value="ECO:0007669"/>
    <property type="project" value="UniProtKB-UniRule"/>
</dbReference>
<comment type="function">
    <text evidence="10 11">Involved in cell wall formation. Catalyzes the final step in the synthesis of UDP-N-acetylmuramoyl-pentapeptide, the precursor of murein.</text>
</comment>
<evidence type="ECO:0000256" key="5">
    <source>
        <dbReference type="ARBA" id="ARBA00022840"/>
    </source>
</evidence>
<dbReference type="AlphaFoldDB" id="A0A5C6VAH8"/>
<dbReference type="GO" id="GO:0071555">
    <property type="term" value="P:cell wall organization"/>
    <property type="evidence" value="ECO:0007669"/>
    <property type="project" value="UniProtKB-KW"/>
</dbReference>
<feature type="domain" description="Mur ligase central" evidence="14">
    <location>
        <begin position="111"/>
        <end position="293"/>
    </location>
</feature>
<dbReference type="InterPro" id="IPR035911">
    <property type="entry name" value="MurE/MurF_N"/>
</dbReference>
<evidence type="ECO:0000256" key="3">
    <source>
        <dbReference type="ARBA" id="ARBA00022618"/>
    </source>
</evidence>
<organism evidence="15 16">
    <name type="scientific">Metabacillus litoralis</name>
    <dbReference type="NCBI Taxonomy" id="152268"/>
    <lineage>
        <taxon>Bacteria</taxon>
        <taxon>Bacillati</taxon>
        <taxon>Bacillota</taxon>
        <taxon>Bacilli</taxon>
        <taxon>Bacillales</taxon>
        <taxon>Bacillaceae</taxon>
        <taxon>Metabacillus</taxon>
    </lineage>
</organism>
<dbReference type="SUPFAM" id="SSF53623">
    <property type="entry name" value="MurD-like peptide ligases, catalytic domain"/>
    <property type="match status" value="1"/>
</dbReference>
<evidence type="ECO:0000259" key="13">
    <source>
        <dbReference type="Pfam" id="PF02875"/>
    </source>
</evidence>
<keyword evidence="3 10" id="KW-0132">Cell division</keyword>
<dbReference type="InterPro" id="IPR051046">
    <property type="entry name" value="MurCDEF_CellWall_CoF430Synth"/>
</dbReference>
<dbReference type="GO" id="GO:0005524">
    <property type="term" value="F:ATP binding"/>
    <property type="evidence" value="ECO:0007669"/>
    <property type="project" value="UniProtKB-UniRule"/>
</dbReference>
<dbReference type="UniPathway" id="UPA00219"/>
<dbReference type="GO" id="GO:0008766">
    <property type="term" value="F:UDP-N-acetylmuramoylalanyl-D-glutamyl-2,6-diaminopimelate-D-alanyl-D-alanine ligase activity"/>
    <property type="evidence" value="ECO:0007669"/>
    <property type="project" value="RHEA"/>
</dbReference>
<dbReference type="GO" id="GO:0009252">
    <property type="term" value="P:peptidoglycan biosynthetic process"/>
    <property type="evidence" value="ECO:0007669"/>
    <property type="project" value="UniProtKB-UniRule"/>
</dbReference>
<dbReference type="InterPro" id="IPR013221">
    <property type="entry name" value="Mur_ligase_cen"/>
</dbReference>
<dbReference type="SUPFAM" id="SSF63418">
    <property type="entry name" value="MurE/MurF N-terminal domain"/>
    <property type="match status" value="1"/>
</dbReference>
<dbReference type="InterPro" id="IPR036565">
    <property type="entry name" value="Mur-like_cat_sf"/>
</dbReference>
<comment type="caution">
    <text evidence="15">The sequence shown here is derived from an EMBL/GenBank/DDBJ whole genome shotgun (WGS) entry which is preliminary data.</text>
</comment>
<comment type="pathway">
    <text evidence="10 11">Cell wall biogenesis; peptidoglycan biosynthesis.</text>
</comment>
<dbReference type="GO" id="GO:0051301">
    <property type="term" value="P:cell division"/>
    <property type="evidence" value="ECO:0007669"/>
    <property type="project" value="UniProtKB-KW"/>
</dbReference>
<proteinExistence type="inferred from homology"/>
<evidence type="ECO:0000256" key="7">
    <source>
        <dbReference type="ARBA" id="ARBA00022984"/>
    </source>
</evidence>
<dbReference type="InterPro" id="IPR004101">
    <property type="entry name" value="Mur_ligase_C"/>
</dbReference>
<keyword evidence="2 10" id="KW-0436">Ligase</keyword>
<keyword evidence="16" id="KW-1185">Reference proteome</keyword>
<keyword evidence="9 10" id="KW-0961">Cell wall biogenesis/degradation</keyword>
<dbReference type="Proteomes" id="UP000321363">
    <property type="component" value="Unassembled WGS sequence"/>
</dbReference>
<keyword evidence="1 10" id="KW-0963">Cytoplasm</keyword>
<dbReference type="Gene3D" id="3.40.1190.10">
    <property type="entry name" value="Mur-like, catalytic domain"/>
    <property type="match status" value="1"/>
</dbReference>
<dbReference type="GO" id="GO:0008360">
    <property type="term" value="P:regulation of cell shape"/>
    <property type="evidence" value="ECO:0007669"/>
    <property type="project" value="UniProtKB-KW"/>
</dbReference>
<keyword evidence="8 10" id="KW-0131">Cell cycle</keyword>
<dbReference type="PANTHER" id="PTHR43024">
    <property type="entry name" value="UDP-N-ACETYLMURAMOYL-TRIPEPTIDE--D-ALANYL-D-ALANINE LIGASE"/>
    <property type="match status" value="1"/>
</dbReference>
<evidence type="ECO:0000256" key="2">
    <source>
        <dbReference type="ARBA" id="ARBA00022598"/>
    </source>
</evidence>